<name>A0A6S7I0B4_PARCT</name>
<protein>
    <submittedName>
        <fullName evidence="2">Uncharacterized protein</fullName>
    </submittedName>
</protein>
<dbReference type="EMBL" id="CACRXK020006611">
    <property type="protein sequence ID" value="CAB4009903.1"/>
    <property type="molecule type" value="Genomic_DNA"/>
</dbReference>
<feature type="region of interest" description="Disordered" evidence="1">
    <location>
        <begin position="66"/>
        <end position="107"/>
    </location>
</feature>
<gene>
    <name evidence="2" type="ORF">PACLA_8A049123</name>
</gene>
<evidence type="ECO:0000313" key="2">
    <source>
        <dbReference type="EMBL" id="CAB4009903.1"/>
    </source>
</evidence>
<proteinExistence type="predicted"/>
<evidence type="ECO:0000256" key="1">
    <source>
        <dbReference type="SAM" id="MobiDB-lite"/>
    </source>
</evidence>
<dbReference type="Proteomes" id="UP001152795">
    <property type="component" value="Unassembled WGS sequence"/>
</dbReference>
<dbReference type="AlphaFoldDB" id="A0A6S7I0B4"/>
<evidence type="ECO:0000313" key="3">
    <source>
        <dbReference type="Proteomes" id="UP001152795"/>
    </source>
</evidence>
<organism evidence="2 3">
    <name type="scientific">Paramuricea clavata</name>
    <name type="common">Red gorgonian</name>
    <name type="synonym">Violescent sea-whip</name>
    <dbReference type="NCBI Taxonomy" id="317549"/>
    <lineage>
        <taxon>Eukaryota</taxon>
        <taxon>Metazoa</taxon>
        <taxon>Cnidaria</taxon>
        <taxon>Anthozoa</taxon>
        <taxon>Octocorallia</taxon>
        <taxon>Malacalcyonacea</taxon>
        <taxon>Plexauridae</taxon>
        <taxon>Paramuricea</taxon>
    </lineage>
</organism>
<feature type="region of interest" description="Disordered" evidence="1">
    <location>
        <begin position="16"/>
        <end position="43"/>
    </location>
</feature>
<accession>A0A6S7I0B4</accession>
<keyword evidence="3" id="KW-1185">Reference proteome</keyword>
<sequence>MQSSLGVKTLLQDPALVARSKSFSADPPVKKPRPLSAPTQPIWQNPNALPARFLKKYNVRLNHVSQESRVSSAAPYASRKTLGSPTRAQATGGRSDLNEPYNPLNDPHLTRYYARRFESSASQTKLFK</sequence>
<feature type="non-terminal residue" evidence="2">
    <location>
        <position position="1"/>
    </location>
</feature>
<reference evidence="2" key="1">
    <citation type="submission" date="2020-04" db="EMBL/GenBank/DDBJ databases">
        <authorList>
            <person name="Alioto T."/>
            <person name="Alioto T."/>
            <person name="Gomez Garrido J."/>
        </authorList>
    </citation>
    <scope>NUCLEOTIDE SEQUENCE</scope>
    <source>
        <strain evidence="2">A484AB</strain>
    </source>
</reference>
<comment type="caution">
    <text evidence="2">The sequence shown here is derived from an EMBL/GenBank/DDBJ whole genome shotgun (WGS) entry which is preliminary data.</text>
</comment>